<evidence type="ECO:0000313" key="1">
    <source>
        <dbReference type="EMBL" id="QNT79427.1"/>
    </source>
</evidence>
<dbReference type="InterPro" id="IPR025506">
    <property type="entry name" value="Abi_alpha"/>
</dbReference>
<gene>
    <name evidence="1" type="ORF">JGUZn3_22260</name>
</gene>
<evidence type="ECO:0008006" key="3">
    <source>
        <dbReference type="Google" id="ProtNLM"/>
    </source>
</evidence>
<dbReference type="Pfam" id="PF14337">
    <property type="entry name" value="Abi_alpha"/>
    <property type="match status" value="1"/>
</dbReference>
<protein>
    <recommendedName>
        <fullName evidence="3">DUF4393 domain-containing protein</fullName>
    </recommendedName>
</protein>
<dbReference type="Proteomes" id="UP000516349">
    <property type="component" value="Chromosome"/>
</dbReference>
<organism evidence="1 2">
    <name type="scientific">Entomobacter blattae</name>
    <dbReference type="NCBI Taxonomy" id="2762277"/>
    <lineage>
        <taxon>Bacteria</taxon>
        <taxon>Pseudomonadati</taxon>
        <taxon>Pseudomonadota</taxon>
        <taxon>Alphaproteobacteria</taxon>
        <taxon>Acetobacterales</taxon>
        <taxon>Acetobacteraceae</taxon>
        <taxon>Entomobacter</taxon>
    </lineage>
</organism>
<evidence type="ECO:0000313" key="2">
    <source>
        <dbReference type="Proteomes" id="UP000516349"/>
    </source>
</evidence>
<name>A0A7H1NUG7_9PROT</name>
<dbReference type="KEGG" id="ebla:JGUZn3_22260"/>
<sequence length="253" mass="29370">MDPISTAVTIFKGYKNIKIASEITQKAYKVLQPIFAHFIKENAEKALRDPYFKHTIDVVQRAMDDLEKEGIDINRITDTNPEIIIEILEQAKNESNDELQDLWAKLLITAIVDKGKNFRKQFIEIVKKLNPLDALYLNILYNMYLLASNNSFENKYTTKTNSDFLVLQLNKYFEDSLNNYSIDNESSVVIVQNLKNENLIEFYSDNSSQSNNSYFNNILKDKILKTHSRVQYNYYILSPLAFLLMKTLSPPTP</sequence>
<dbReference type="AlphaFoldDB" id="A0A7H1NUG7"/>
<reference evidence="1 2" key="1">
    <citation type="submission" date="2020-08" db="EMBL/GenBank/DDBJ databases">
        <title>Complete genome sequence of Entomobacter blattae G55GP.</title>
        <authorList>
            <person name="Poehlein A."/>
            <person name="Guzman J."/>
            <person name="Daniel R."/>
            <person name="Vilcinskas A."/>
        </authorList>
    </citation>
    <scope>NUCLEOTIDE SEQUENCE [LARGE SCALE GENOMIC DNA]</scope>
    <source>
        <strain evidence="1 2">G55GP</strain>
    </source>
</reference>
<proteinExistence type="predicted"/>
<dbReference type="EMBL" id="CP060244">
    <property type="protein sequence ID" value="QNT79427.1"/>
    <property type="molecule type" value="Genomic_DNA"/>
</dbReference>
<accession>A0A7H1NUG7</accession>
<dbReference type="RefSeq" id="WP_203413589.1">
    <property type="nucleotide sequence ID" value="NZ_CP060244.1"/>
</dbReference>
<keyword evidence="2" id="KW-1185">Reference proteome</keyword>